<dbReference type="PROSITE" id="PS00455">
    <property type="entry name" value="AMP_BINDING"/>
    <property type="match status" value="1"/>
</dbReference>
<dbReference type="Gene3D" id="3.40.50.12780">
    <property type="entry name" value="N-terminal domain of ligase-like"/>
    <property type="match status" value="1"/>
</dbReference>
<dbReference type="GO" id="GO:0043041">
    <property type="term" value="P:amino acid activation for nonribosomal peptide biosynthetic process"/>
    <property type="evidence" value="ECO:0007669"/>
    <property type="project" value="TreeGrafter"/>
</dbReference>
<protein>
    <submittedName>
        <fullName evidence="7">Amino acid adenylation domain-containing protein</fullName>
    </submittedName>
</protein>
<dbReference type="Gene3D" id="3.40.50.1820">
    <property type="entry name" value="alpha/beta hydrolase"/>
    <property type="match status" value="1"/>
</dbReference>
<dbReference type="InterPro" id="IPR010071">
    <property type="entry name" value="AA_adenyl_dom"/>
</dbReference>
<gene>
    <name evidence="7" type="ORF">YSA_08481</name>
</gene>
<dbReference type="Proteomes" id="UP000005268">
    <property type="component" value="Chromosome"/>
</dbReference>
<dbReference type="PROSITE" id="PS00012">
    <property type="entry name" value="PHOSPHOPANTETHEINE"/>
    <property type="match status" value="1"/>
</dbReference>
<dbReference type="PANTHER" id="PTHR45527:SF14">
    <property type="entry name" value="PLIPASTATIN SYNTHASE SUBUNIT B"/>
    <property type="match status" value="1"/>
</dbReference>
<dbReference type="InterPro" id="IPR023213">
    <property type="entry name" value="CAT-like_dom_sf"/>
</dbReference>
<dbReference type="PATRIC" id="fig|231023.4.peg.4082"/>
<proteinExistence type="inferred from homology"/>
<accession>I3V0T1</accession>
<evidence type="ECO:0000313" key="8">
    <source>
        <dbReference type="Proteomes" id="UP000005268"/>
    </source>
</evidence>
<dbReference type="InterPro" id="IPR042099">
    <property type="entry name" value="ANL_N_sf"/>
</dbReference>
<sequence length="1415" mass="154843">MLLSFASTATGTAMHESLDADSLAEDLLDDALLALLQDERPEPDRIAPRESAGPAPLSFAQQRLWYLQQFNPQSAAYNLPRALSLKGELHGQHLTMALQAVVDRHDILRSRFAEVEGIPQQFVEADARLEMPCEDLTAMPATQRPHALQRLIEADALAPFDLGKAPLIRARLVKVQGDEHVLLLNMHHIVSDAWSNPILLQDLLGAYSQAAAQGACKLQRPAIQYADYAIWQRQAYLQSDACQASARYWHTRLGDELQPLMLPGDLDPRCAGVPPEGTSARYHGLQLDAEVFQALLQLSRQQGVQPFVIALAAWQVLLGRYSGQRQFTLGVPSAGRNRSETQQLVGFFVSTQIYRAELDPQQSVQTLLQNLREQSIAALSHSDYPMELYLETLQHNGQVLPTQLFQALFNWRVAGTASGPLALGPLQLDFLDTASAQAKCLIGIDLEYAADGLGFSLEYDCSQFSHATVQRMARHWQNLLLAMARGPEQRLGELDMLGTLEQQATFAQWNPAPAEHPADQALHSRIEAQVQRTPDAIAVTCEGQALSYAQLNQRANALALRLVDDGVGPDVLVGLAAERSLDMVVGIFAILKAGGAYVPLDPAYPADRLAYMIEDSGLQRLLAQPQVLASLPVPAGVRVLSLESNDDSTQADPLACSPVTVSPDNLAYVIYTSGSTGKPKGVLLPQRNVLRLFTATDADFRFGSDDVWSLFHSYAFDFSVWEIFGALLYGGRLVIVPQHTSRSPEAFYQLLADEQVTVLNQTPSAFKQLMAVATTAEPQRPLALRSVVFGGEALDVNSLAPWFERFGDRQSQLVNMYGITETTVHVSYRPLSRADLGKAASSPMGVPIPDLSWYVLDGDLNPVAKGCIGELYVGRAGLARGYLKRSDLSATRFVPDPFGAPGGRLYRTGDLARYHADGVIEYAGRIDHQVKIRGFRIELGEIEARLQAQPQVREALVLAQEGATGQQLVAYLIPAAEVALEQQAGLRAQLREQLKEALPDYMVPAHLLLLDRWPLTANGKLDRKALPKADASLLQQAYNAPQGALEQALATLWQTALNVERISRDDHFFELGGHSLLAIQLLASIKQALGLAVRIQDLLAYPRIDLLAAHLGREHACASPCIVPLNRPATPLPALFCIHPSGGMVFSYQPLARCLEPQACVYGVQHRGGSPAPAERQGWQAMITDYTAQIRQAQPSGPYRLMGWSLGGSIAWDIARQLEQAGCEVAFLGLVDSTLPEAQLSRAAFPPHTPRPARHSDTPGQRELQDTVELFGLLFPQAKQAAAEQLHANPTQDVKAFYQWATAHLADAGSDVQGVLASAKAQIMNAQAFDIHDQLEASFADFTLTPLRVKPSCWWSQVHKSAAHIHAAEQVIRQFCAGGELDVSLHSPYPHETMMLEQPLIDSFIEAFGRSCPAP</sequence>
<evidence type="ECO:0000256" key="3">
    <source>
        <dbReference type="ARBA" id="ARBA00022450"/>
    </source>
</evidence>
<evidence type="ECO:0000313" key="7">
    <source>
        <dbReference type="EMBL" id="AFK71352.1"/>
    </source>
</evidence>
<dbReference type="FunFam" id="3.40.50.12780:FF:000012">
    <property type="entry name" value="Non-ribosomal peptide synthetase"/>
    <property type="match status" value="1"/>
</dbReference>
<evidence type="ECO:0000256" key="5">
    <source>
        <dbReference type="SAM" id="MobiDB-lite"/>
    </source>
</evidence>
<feature type="domain" description="Carrier" evidence="6">
    <location>
        <begin position="1040"/>
        <end position="1115"/>
    </location>
</feature>
<dbReference type="RefSeq" id="WP_014755887.1">
    <property type="nucleotide sequence ID" value="NC_017986.1"/>
</dbReference>
<dbReference type="Pfam" id="PF00550">
    <property type="entry name" value="PP-binding"/>
    <property type="match status" value="1"/>
</dbReference>
<dbReference type="CDD" id="cd19531">
    <property type="entry name" value="LCL_NRPS-like"/>
    <property type="match status" value="1"/>
</dbReference>
<dbReference type="Gene3D" id="3.30.300.30">
    <property type="match status" value="1"/>
</dbReference>
<dbReference type="FunFam" id="2.30.38.10:FF:000001">
    <property type="entry name" value="Non-ribosomal peptide synthetase PvdI"/>
    <property type="match status" value="1"/>
</dbReference>
<evidence type="ECO:0000256" key="1">
    <source>
        <dbReference type="ARBA" id="ARBA00001957"/>
    </source>
</evidence>
<dbReference type="GO" id="GO:0005737">
    <property type="term" value="C:cytoplasm"/>
    <property type="evidence" value="ECO:0007669"/>
    <property type="project" value="TreeGrafter"/>
</dbReference>
<dbReference type="InterPro" id="IPR045851">
    <property type="entry name" value="AMP-bd_C_sf"/>
</dbReference>
<dbReference type="InterPro" id="IPR020806">
    <property type="entry name" value="PKS_PP-bd"/>
</dbReference>
<dbReference type="InterPro" id="IPR029058">
    <property type="entry name" value="AB_hydrolase_fold"/>
</dbReference>
<comment type="similarity">
    <text evidence="2">Belongs to the ATP-dependent AMP-binding enzyme family.</text>
</comment>
<dbReference type="CDD" id="cd17643">
    <property type="entry name" value="A_NRPS_Cytc1-like"/>
    <property type="match status" value="1"/>
</dbReference>
<evidence type="ECO:0000256" key="2">
    <source>
        <dbReference type="ARBA" id="ARBA00006432"/>
    </source>
</evidence>
<feature type="region of interest" description="Disordered" evidence="5">
    <location>
        <begin position="1242"/>
        <end position="1261"/>
    </location>
</feature>
<dbReference type="FunFam" id="3.30.300.30:FF:000010">
    <property type="entry name" value="Enterobactin synthetase component F"/>
    <property type="match status" value="1"/>
</dbReference>
<dbReference type="GO" id="GO:0003824">
    <property type="term" value="F:catalytic activity"/>
    <property type="evidence" value="ECO:0007669"/>
    <property type="project" value="InterPro"/>
</dbReference>
<dbReference type="Pfam" id="PF00975">
    <property type="entry name" value="Thioesterase"/>
    <property type="match status" value="1"/>
</dbReference>
<dbReference type="FunFam" id="3.40.50.980:FF:000002">
    <property type="entry name" value="Enterobactin synthetase component F"/>
    <property type="match status" value="1"/>
</dbReference>
<dbReference type="InterPro" id="IPR001242">
    <property type="entry name" value="Condensation_dom"/>
</dbReference>
<dbReference type="EMBL" id="CP003588">
    <property type="protein sequence ID" value="AFK71352.1"/>
    <property type="molecule type" value="Genomic_DNA"/>
</dbReference>
<dbReference type="SUPFAM" id="SSF47336">
    <property type="entry name" value="ACP-like"/>
    <property type="match status" value="1"/>
</dbReference>
<evidence type="ECO:0000256" key="4">
    <source>
        <dbReference type="ARBA" id="ARBA00022553"/>
    </source>
</evidence>
<dbReference type="HOGENOM" id="CLU_000022_2_13_6"/>
<dbReference type="Pfam" id="PF00501">
    <property type="entry name" value="AMP-binding"/>
    <property type="match status" value="1"/>
</dbReference>
<evidence type="ECO:0000259" key="6">
    <source>
        <dbReference type="PROSITE" id="PS50075"/>
    </source>
</evidence>
<dbReference type="SUPFAM" id="SSF52777">
    <property type="entry name" value="CoA-dependent acyltransferases"/>
    <property type="match status" value="2"/>
</dbReference>
<dbReference type="InterPro" id="IPR000873">
    <property type="entry name" value="AMP-dep_synth/lig_dom"/>
</dbReference>
<comment type="cofactor">
    <cofactor evidence="1">
        <name>pantetheine 4'-phosphate</name>
        <dbReference type="ChEBI" id="CHEBI:47942"/>
    </cofactor>
</comment>
<dbReference type="SUPFAM" id="SSF53474">
    <property type="entry name" value="alpha/beta-Hydrolases"/>
    <property type="match status" value="1"/>
</dbReference>
<dbReference type="NCBIfam" id="TIGR01733">
    <property type="entry name" value="AA-adenyl-dom"/>
    <property type="match status" value="1"/>
</dbReference>
<dbReference type="KEGG" id="ppi:YSA_08481"/>
<dbReference type="PROSITE" id="PS50075">
    <property type="entry name" value="CARRIER"/>
    <property type="match status" value="1"/>
</dbReference>
<dbReference type="InterPro" id="IPR006162">
    <property type="entry name" value="Ppantetheine_attach_site"/>
</dbReference>
<dbReference type="SMART" id="SM00823">
    <property type="entry name" value="PKS_PP"/>
    <property type="match status" value="1"/>
</dbReference>
<dbReference type="InterPro" id="IPR025110">
    <property type="entry name" value="AMP-bd_C"/>
</dbReference>
<dbReference type="PANTHER" id="PTHR45527">
    <property type="entry name" value="NONRIBOSOMAL PEPTIDE SYNTHETASE"/>
    <property type="match status" value="1"/>
</dbReference>
<keyword evidence="4" id="KW-0597">Phosphoprotein</keyword>
<name>I3V0T1_PSEPU</name>
<dbReference type="Pfam" id="PF13193">
    <property type="entry name" value="AMP-binding_C"/>
    <property type="match status" value="1"/>
</dbReference>
<dbReference type="Gene3D" id="3.30.559.30">
    <property type="entry name" value="Nonribosomal peptide synthetase, condensation domain"/>
    <property type="match status" value="1"/>
</dbReference>
<dbReference type="InterPro" id="IPR036736">
    <property type="entry name" value="ACP-like_sf"/>
</dbReference>
<dbReference type="FunFam" id="1.10.1200.10:FF:000005">
    <property type="entry name" value="Nonribosomal peptide synthetase 1"/>
    <property type="match status" value="1"/>
</dbReference>
<keyword evidence="3" id="KW-0596">Phosphopantetheine</keyword>
<reference evidence="7 8" key="1">
    <citation type="journal article" date="2012" name="J. Bacteriol.">
        <title>Complete Genome Sequence of the Naphthalene-Degrading Pseudomonas putida Strain ND6.</title>
        <authorList>
            <person name="Li S."/>
            <person name="Zhao H."/>
            <person name="Li Y."/>
            <person name="Niu S."/>
            <person name="Cai B."/>
        </authorList>
    </citation>
    <scope>NUCLEOTIDE SEQUENCE [LARGE SCALE GENOMIC DNA]</scope>
    <source>
        <strain evidence="7 8">ND6</strain>
    </source>
</reference>
<dbReference type="GO" id="GO:0044550">
    <property type="term" value="P:secondary metabolite biosynthetic process"/>
    <property type="evidence" value="ECO:0007669"/>
    <property type="project" value="UniProtKB-ARBA"/>
</dbReference>
<dbReference type="Pfam" id="PF00668">
    <property type="entry name" value="Condensation"/>
    <property type="match status" value="1"/>
</dbReference>
<dbReference type="Gene3D" id="3.30.559.10">
    <property type="entry name" value="Chloramphenicol acetyltransferase-like domain"/>
    <property type="match status" value="1"/>
</dbReference>
<dbReference type="InterPro" id="IPR001031">
    <property type="entry name" value="Thioesterase"/>
</dbReference>
<dbReference type="InterPro" id="IPR020845">
    <property type="entry name" value="AMP-binding_CS"/>
</dbReference>
<organism evidence="7 8">
    <name type="scientific">Pseudomonas putida ND6</name>
    <dbReference type="NCBI Taxonomy" id="231023"/>
    <lineage>
        <taxon>Bacteria</taxon>
        <taxon>Pseudomonadati</taxon>
        <taxon>Pseudomonadota</taxon>
        <taxon>Gammaproteobacteria</taxon>
        <taxon>Pseudomonadales</taxon>
        <taxon>Pseudomonadaceae</taxon>
        <taxon>Pseudomonas</taxon>
    </lineage>
</organism>
<dbReference type="FunFam" id="3.30.559.10:FF:000012">
    <property type="entry name" value="Non-ribosomal peptide synthetase"/>
    <property type="match status" value="1"/>
</dbReference>
<dbReference type="GO" id="GO:0031177">
    <property type="term" value="F:phosphopantetheine binding"/>
    <property type="evidence" value="ECO:0007669"/>
    <property type="project" value="InterPro"/>
</dbReference>
<dbReference type="InterPro" id="IPR009081">
    <property type="entry name" value="PP-bd_ACP"/>
</dbReference>
<dbReference type="SUPFAM" id="SSF56801">
    <property type="entry name" value="Acetyl-CoA synthetase-like"/>
    <property type="match status" value="1"/>
</dbReference>